<evidence type="ECO:0000313" key="4">
    <source>
        <dbReference type="Proteomes" id="UP000053467"/>
    </source>
</evidence>
<name>A0A117M5Y4_UNCT6</name>
<keyword evidence="2" id="KW-0677">Repeat</keyword>
<reference evidence="4" key="1">
    <citation type="journal article" date="2015" name="MBio">
        <title>Genome-Resolved Metagenomic Analysis Reveals Roles for Candidate Phyla and Other Microbial Community Members in Biogeochemical Transformations in Oil Reservoirs.</title>
        <authorList>
            <person name="Hu P."/>
            <person name="Tom L."/>
            <person name="Singh A."/>
            <person name="Thomas B.C."/>
            <person name="Baker B.J."/>
            <person name="Piceno Y.M."/>
            <person name="Andersen G.L."/>
            <person name="Banfield J.F."/>
        </authorList>
    </citation>
    <scope>NUCLEOTIDE SEQUENCE [LARGE SCALE GENOMIC DNA]</scope>
</reference>
<dbReference type="PANTHER" id="PTHR23416">
    <property type="entry name" value="SIALIC ACID SYNTHASE-RELATED"/>
    <property type="match status" value="1"/>
</dbReference>
<dbReference type="PROSITE" id="PS00101">
    <property type="entry name" value="HEXAPEP_TRANSFERASES"/>
    <property type="match status" value="1"/>
</dbReference>
<accession>A0A117M5Y4</accession>
<dbReference type="Proteomes" id="UP000053467">
    <property type="component" value="Unassembled WGS sequence"/>
</dbReference>
<dbReference type="InterPro" id="IPR001451">
    <property type="entry name" value="Hexapep"/>
</dbReference>
<evidence type="ECO:0000256" key="1">
    <source>
        <dbReference type="ARBA" id="ARBA00022679"/>
    </source>
</evidence>
<dbReference type="InterPro" id="IPR011004">
    <property type="entry name" value="Trimer_LpxA-like_sf"/>
</dbReference>
<dbReference type="AlphaFoldDB" id="A0A117M5Y4"/>
<dbReference type="GO" id="GO:0016740">
    <property type="term" value="F:transferase activity"/>
    <property type="evidence" value="ECO:0007669"/>
    <property type="project" value="UniProtKB-KW"/>
</dbReference>
<organism evidence="3 4">
    <name type="scientific">candidate division TA06 bacterium 34_109</name>
    <dbReference type="NCBI Taxonomy" id="1635277"/>
    <lineage>
        <taxon>Bacteria</taxon>
        <taxon>Bacteria division TA06</taxon>
    </lineage>
</organism>
<dbReference type="CDD" id="cd04647">
    <property type="entry name" value="LbH_MAT_like"/>
    <property type="match status" value="1"/>
</dbReference>
<dbReference type="Pfam" id="PF00132">
    <property type="entry name" value="Hexapep"/>
    <property type="match status" value="1"/>
</dbReference>
<dbReference type="EMBL" id="LGGX01000027">
    <property type="protein sequence ID" value="KUK86157.1"/>
    <property type="molecule type" value="Genomic_DNA"/>
</dbReference>
<dbReference type="InterPro" id="IPR051159">
    <property type="entry name" value="Hexapeptide_acetyltransf"/>
</dbReference>
<dbReference type="Gene3D" id="2.160.10.10">
    <property type="entry name" value="Hexapeptide repeat proteins"/>
    <property type="match status" value="1"/>
</dbReference>
<dbReference type="SUPFAM" id="SSF51161">
    <property type="entry name" value="Trimeric LpxA-like enzymes"/>
    <property type="match status" value="1"/>
</dbReference>
<proteinExistence type="predicted"/>
<sequence length="203" mass="22289">MILSKIVQRYRRIKKIILSFICSKLLLRTNGLVNFYGVPYLSHPENIFVGKKSTIHHNVTLSASREKNSLVIGESCDIHPYSIIRVSGGRIVFGNHCSLNSFSMVVSNGDIIIKDFVRIGPHTLIISSNHIFKDKDKKIFQQGVEGKGITIEEDVWIGSGVRILDGVRVGKGSIVAAGAVVTKDVPENVVVAGIPAKVIKERS</sequence>
<evidence type="ECO:0000313" key="3">
    <source>
        <dbReference type="EMBL" id="KUK86157.1"/>
    </source>
</evidence>
<protein>
    <submittedName>
        <fullName evidence="3">Acetyltransferase, isoleucine patch superfamily</fullName>
    </submittedName>
</protein>
<dbReference type="PANTHER" id="PTHR23416:SF78">
    <property type="entry name" value="LIPOPOLYSACCHARIDE BIOSYNTHESIS O-ACETYL TRANSFERASE WBBJ-RELATED"/>
    <property type="match status" value="1"/>
</dbReference>
<dbReference type="InterPro" id="IPR018357">
    <property type="entry name" value="Hexapep_transf_CS"/>
</dbReference>
<gene>
    <name evidence="3" type="ORF">XE03_1698</name>
</gene>
<keyword evidence="1 3" id="KW-0808">Transferase</keyword>
<evidence type="ECO:0000256" key="2">
    <source>
        <dbReference type="ARBA" id="ARBA00022737"/>
    </source>
</evidence>
<comment type="caution">
    <text evidence="3">The sequence shown here is derived from an EMBL/GenBank/DDBJ whole genome shotgun (WGS) entry which is preliminary data.</text>
</comment>